<evidence type="ECO:0000313" key="2">
    <source>
        <dbReference type="Proteomes" id="UP000230956"/>
    </source>
</evidence>
<dbReference type="Proteomes" id="UP000230956">
    <property type="component" value="Unassembled WGS sequence"/>
</dbReference>
<dbReference type="AlphaFoldDB" id="A0A2M7T789"/>
<organism evidence="1 2">
    <name type="scientific">Candidatus Aquicultor secundus</name>
    <dbReference type="NCBI Taxonomy" id="1973895"/>
    <lineage>
        <taxon>Bacteria</taxon>
        <taxon>Bacillati</taxon>
        <taxon>Actinomycetota</taxon>
        <taxon>Candidatus Aquicultoria</taxon>
        <taxon>Candidatus Aquicultorales</taxon>
        <taxon>Candidatus Aquicultoraceae</taxon>
        <taxon>Candidatus Aquicultor</taxon>
    </lineage>
</organism>
<reference evidence="2" key="1">
    <citation type="submission" date="2017-09" db="EMBL/GenBank/DDBJ databases">
        <title>Depth-based differentiation of microbial function through sediment-hosted aquifers and enrichment of novel symbionts in the deep terrestrial subsurface.</title>
        <authorList>
            <person name="Probst A.J."/>
            <person name="Ladd B."/>
            <person name="Jarett J.K."/>
            <person name="Geller-Mcgrath D.E."/>
            <person name="Sieber C.M.K."/>
            <person name="Emerson J.B."/>
            <person name="Anantharaman K."/>
            <person name="Thomas B.C."/>
            <person name="Malmstrom R."/>
            <person name="Stieglmeier M."/>
            <person name="Klingl A."/>
            <person name="Woyke T."/>
            <person name="Ryan C.M."/>
            <person name="Banfield J.F."/>
        </authorList>
    </citation>
    <scope>NUCLEOTIDE SEQUENCE [LARGE SCALE GENOMIC DNA]</scope>
</reference>
<accession>A0A2M7T789</accession>
<name>A0A2M7T789_9ACTN</name>
<protein>
    <submittedName>
        <fullName evidence="1">Zinc/iron-chelating domain-containing protein</fullName>
    </submittedName>
</protein>
<dbReference type="InterPro" id="IPR005358">
    <property type="entry name" value="Puta_zinc/iron-chelating_dom"/>
</dbReference>
<comment type="caution">
    <text evidence="1">The sequence shown here is derived from an EMBL/GenBank/DDBJ whole genome shotgun (WGS) entry which is preliminary data.</text>
</comment>
<dbReference type="PANTHER" id="PTHR35866">
    <property type="entry name" value="PUTATIVE-RELATED"/>
    <property type="match status" value="1"/>
</dbReference>
<dbReference type="EMBL" id="PFNG01000166">
    <property type="protein sequence ID" value="PIZ37716.1"/>
    <property type="molecule type" value="Genomic_DNA"/>
</dbReference>
<sequence length="262" mass="31086">MQDMRLVEPTKHTLNSKFKFRCHNDMSCFTKCCSHANILLTPYDIIRMKNRLGISSGEFLKKYTYTYSDEKSSHPYAVLKMMDDNEGKCPFVGSEGCGIYEDRPANCRYYPIGQGLMIRGSEEGPINEEFYFFIRDPNCLGYQEDREWTIQTWRIDQGVDLYDEMNREWKEIQLRRNTPGQPKLDPKKQDMLYMASYDIDTFRRFAFESKVLDLFDISKKEIDKIKTDEIALMKFGFRYLKYVLMLEETLKAKEEYIKESGK</sequence>
<dbReference type="PANTHER" id="PTHR35866:SF1">
    <property type="entry name" value="YKGJ FAMILY CYSTEINE CLUSTER PROTEIN"/>
    <property type="match status" value="1"/>
</dbReference>
<evidence type="ECO:0000313" key="1">
    <source>
        <dbReference type="EMBL" id="PIZ37716.1"/>
    </source>
</evidence>
<gene>
    <name evidence="1" type="ORF">COY37_07040</name>
</gene>
<dbReference type="Pfam" id="PF03692">
    <property type="entry name" value="CxxCxxCC"/>
    <property type="match status" value="1"/>
</dbReference>
<proteinExistence type="predicted"/>